<sequence>MNQSEFIENLKRIAEGIAKTFGNNCEVLVADLDNPENAILDIQNGQVTGRKKGDSLSELGLHNIKTERTDTDLFSYSAKTGDGRLIKCTTVHLKWGKGNLALGINYDCTNIQMAVSSLESLIKIDFEINDEFHSNSNEMLDNLLADAFKLVEKPVSLMTKEDRIKIVRFLDERGALLIQKGVQIIAEKLNVSRYTIYNYLNEINNKNKKPTYME</sequence>
<name>G7W6X9_DESOD</name>
<dbReference type="InterPro" id="IPR013559">
    <property type="entry name" value="YheO"/>
</dbReference>
<accession>G7W6X9</accession>
<reference evidence="3 4" key="2">
    <citation type="journal article" date="2012" name="J. Bacteriol.">
        <title>Complete genome sequences of Desulfosporosinus orientis DSM765T, Desulfosporosinus youngiae DSM17734T, Desulfosporosinus meridiei DSM13257T, and Desulfosporosinus acidiphilus DSM22704T.</title>
        <authorList>
            <person name="Pester M."/>
            <person name="Brambilla E."/>
            <person name="Alazard D."/>
            <person name="Rattei T."/>
            <person name="Weinmaier T."/>
            <person name="Han J."/>
            <person name="Lucas S."/>
            <person name="Lapidus A."/>
            <person name="Cheng J.F."/>
            <person name="Goodwin L."/>
            <person name="Pitluck S."/>
            <person name="Peters L."/>
            <person name="Ovchinnikova G."/>
            <person name="Teshima H."/>
            <person name="Detter J.C."/>
            <person name="Han C.S."/>
            <person name="Tapia R."/>
            <person name="Land M.L."/>
            <person name="Hauser L."/>
            <person name="Kyrpides N.C."/>
            <person name="Ivanova N.N."/>
            <person name="Pagani I."/>
            <person name="Huntmann M."/>
            <person name="Wei C.L."/>
            <person name="Davenport K.W."/>
            <person name="Daligault H."/>
            <person name="Chain P.S."/>
            <person name="Chen A."/>
            <person name="Mavromatis K."/>
            <person name="Markowitz V."/>
            <person name="Szeto E."/>
            <person name="Mikhailova N."/>
            <person name="Pati A."/>
            <person name="Wagner M."/>
            <person name="Woyke T."/>
            <person name="Ollivier B."/>
            <person name="Klenk H.P."/>
            <person name="Spring S."/>
            <person name="Loy A."/>
        </authorList>
    </citation>
    <scope>NUCLEOTIDE SEQUENCE [LARGE SCALE GENOMIC DNA]</scope>
    <source>
        <strain evidence="4">ATCC 19365 / DSM 765 / NCIMB 8382 / VKM B-1628</strain>
    </source>
</reference>
<feature type="domain" description="YheO-like" evidence="1">
    <location>
        <begin position="8"/>
        <end position="114"/>
    </location>
</feature>
<dbReference type="PANTHER" id="PTHR35568">
    <property type="entry name" value="TRANSCRIPTIONAL REGULATOR DAUR"/>
    <property type="match status" value="1"/>
</dbReference>
<evidence type="ECO:0000259" key="1">
    <source>
        <dbReference type="Pfam" id="PF08348"/>
    </source>
</evidence>
<dbReference type="HOGENOM" id="CLU_080179_0_1_9"/>
<dbReference type="STRING" id="768706.Desor_4418"/>
<dbReference type="PATRIC" id="fig|768706.3.peg.4488"/>
<keyword evidence="4" id="KW-1185">Reference proteome</keyword>
<dbReference type="RefSeq" id="WP_014186643.1">
    <property type="nucleotide sequence ID" value="NC_016584.1"/>
</dbReference>
<feature type="domain" description="Transcriptional regulator DauR-like HTH" evidence="2">
    <location>
        <begin position="140"/>
        <end position="201"/>
    </location>
</feature>
<protein>
    <submittedName>
        <fullName evidence="3">Uncharacterized protein</fullName>
    </submittedName>
</protein>
<dbReference type="eggNOG" id="COG2964">
    <property type="taxonomic scope" value="Bacteria"/>
</dbReference>
<dbReference type="InterPro" id="IPR039446">
    <property type="entry name" value="DauR-like"/>
</dbReference>
<gene>
    <name evidence="3" type="ordered locus">Desor_4418</name>
</gene>
<dbReference type="KEGG" id="dor:Desor_4418"/>
<reference evidence="4" key="1">
    <citation type="submission" date="2011-11" db="EMBL/GenBank/DDBJ databases">
        <title>Complete sequence of Desulfosporosinus orientis DSM 765.</title>
        <authorList>
            <person name="Lucas S."/>
            <person name="Han J."/>
            <person name="Lapidus A."/>
            <person name="Cheng J.-F."/>
            <person name="Goodwin L."/>
            <person name="Pitluck S."/>
            <person name="Peters L."/>
            <person name="Ovchinnikova G."/>
            <person name="Teshima H."/>
            <person name="Detter J.C."/>
            <person name="Han C."/>
            <person name="Tapia R."/>
            <person name="Land M."/>
            <person name="Hauser L."/>
            <person name="Kyrpides N."/>
            <person name="Ivanova N."/>
            <person name="Pagani I."/>
            <person name="Pester M."/>
            <person name="Spring S."/>
            <person name="Ollivier B."/>
            <person name="Rattei T."/>
            <person name="Klenk H.-P."/>
            <person name="Wagner M."/>
            <person name="Loy A."/>
            <person name="Woyke T."/>
        </authorList>
    </citation>
    <scope>NUCLEOTIDE SEQUENCE [LARGE SCALE GENOMIC DNA]</scope>
    <source>
        <strain evidence="4">ATCC 19365 / DSM 765 / NCIMB 8382 / VKM B-1628</strain>
    </source>
</reference>
<dbReference type="Pfam" id="PF08348">
    <property type="entry name" value="PAS_6"/>
    <property type="match status" value="1"/>
</dbReference>
<dbReference type="OrthoDB" id="9796595at2"/>
<dbReference type="AlphaFoldDB" id="G7W6X9"/>
<dbReference type="Proteomes" id="UP000006346">
    <property type="component" value="Chromosome"/>
</dbReference>
<dbReference type="Pfam" id="PF13309">
    <property type="entry name" value="HTH_22"/>
    <property type="match status" value="1"/>
</dbReference>
<dbReference type="EMBL" id="CP003108">
    <property type="protein sequence ID" value="AET69836.1"/>
    <property type="molecule type" value="Genomic_DNA"/>
</dbReference>
<dbReference type="InterPro" id="IPR039445">
    <property type="entry name" value="DauR-like_HTH"/>
</dbReference>
<organism evidence="3 4">
    <name type="scientific">Desulfosporosinus orientis (strain ATCC 19365 / DSM 765 / NCIMB 8382 / VKM B-1628 / Singapore I)</name>
    <name type="common">Desulfotomaculum orientis</name>
    <dbReference type="NCBI Taxonomy" id="768706"/>
    <lineage>
        <taxon>Bacteria</taxon>
        <taxon>Bacillati</taxon>
        <taxon>Bacillota</taxon>
        <taxon>Clostridia</taxon>
        <taxon>Eubacteriales</taxon>
        <taxon>Desulfitobacteriaceae</taxon>
        <taxon>Desulfosporosinus</taxon>
    </lineage>
</organism>
<evidence type="ECO:0000259" key="2">
    <source>
        <dbReference type="Pfam" id="PF13309"/>
    </source>
</evidence>
<evidence type="ECO:0000313" key="4">
    <source>
        <dbReference type="Proteomes" id="UP000006346"/>
    </source>
</evidence>
<dbReference type="PANTHER" id="PTHR35568:SF1">
    <property type="entry name" value="TRANSCRIPTIONAL REGULATOR DAUR"/>
    <property type="match status" value="1"/>
</dbReference>
<proteinExistence type="predicted"/>
<evidence type="ECO:0000313" key="3">
    <source>
        <dbReference type="EMBL" id="AET69836.1"/>
    </source>
</evidence>